<keyword evidence="9" id="KW-0408">Iron</keyword>
<comment type="catalytic activity">
    <reaction evidence="11">
        <text>glycyl-[protein] + reduced [flavodoxin] + S-adenosyl-L-methionine = glycin-2-yl radical-[protein] + semiquinone [flavodoxin] + 5'-deoxyadenosine + L-methionine + H(+)</text>
        <dbReference type="Rhea" id="RHEA:61976"/>
        <dbReference type="Rhea" id="RHEA-COMP:10622"/>
        <dbReference type="Rhea" id="RHEA-COMP:14480"/>
        <dbReference type="Rhea" id="RHEA-COMP:15993"/>
        <dbReference type="Rhea" id="RHEA-COMP:15994"/>
        <dbReference type="ChEBI" id="CHEBI:15378"/>
        <dbReference type="ChEBI" id="CHEBI:17319"/>
        <dbReference type="ChEBI" id="CHEBI:29947"/>
        <dbReference type="ChEBI" id="CHEBI:32722"/>
        <dbReference type="ChEBI" id="CHEBI:57618"/>
        <dbReference type="ChEBI" id="CHEBI:57844"/>
        <dbReference type="ChEBI" id="CHEBI:59789"/>
        <dbReference type="ChEBI" id="CHEBI:140311"/>
    </reaction>
</comment>
<comment type="cofactor">
    <cofactor evidence="1">
        <name>[4Fe-4S] cluster</name>
        <dbReference type="ChEBI" id="CHEBI:49883"/>
    </cofactor>
</comment>
<dbReference type="InterPro" id="IPR013785">
    <property type="entry name" value="Aldolase_TIM"/>
</dbReference>
<dbReference type="InterPro" id="IPR012837">
    <property type="entry name" value="NrdG"/>
</dbReference>
<dbReference type="EMBL" id="SAXT01000001">
    <property type="protein sequence ID" value="TXJ13422.1"/>
    <property type="molecule type" value="Genomic_DNA"/>
</dbReference>
<dbReference type="InterPro" id="IPR058240">
    <property type="entry name" value="rSAM_sf"/>
</dbReference>
<dbReference type="SUPFAM" id="SSF102114">
    <property type="entry name" value="Radical SAM enzymes"/>
    <property type="match status" value="1"/>
</dbReference>
<comment type="similarity">
    <text evidence="3 12">Belongs to the organic radical-activating enzymes family.</text>
</comment>
<dbReference type="PANTHER" id="PTHR30352:SF2">
    <property type="entry name" value="ANAEROBIC RIBONUCLEOSIDE-TRIPHOSPHATE REDUCTASE-ACTIVATING PROTEIN"/>
    <property type="match status" value="1"/>
</dbReference>
<dbReference type="EC" id="1.97.1.-" evidence="12"/>
<dbReference type="Pfam" id="PF13353">
    <property type="entry name" value="Fer4_12"/>
    <property type="match status" value="1"/>
</dbReference>
<evidence type="ECO:0000256" key="7">
    <source>
        <dbReference type="ARBA" id="ARBA00022723"/>
    </source>
</evidence>
<dbReference type="PIRSF" id="PIRSF000368">
    <property type="entry name" value="NrdG"/>
    <property type="match status" value="1"/>
</dbReference>
<evidence type="ECO:0000313" key="13">
    <source>
        <dbReference type="EMBL" id="TXJ13422.1"/>
    </source>
</evidence>
<reference evidence="13 14" key="1">
    <citation type="journal article" date="1992" name="Lakartidningen">
        <title>[Penicillin V and not amoxicillin is the first choice preparation in acute otitis].</title>
        <authorList>
            <person name="Kamme C."/>
            <person name="Lundgren K."/>
            <person name="Prellner K."/>
        </authorList>
    </citation>
    <scope>NUCLEOTIDE SEQUENCE [LARGE SCALE GENOMIC DNA]</scope>
    <source>
        <strain evidence="13 14">W1</strain>
    </source>
</reference>
<dbReference type="CDD" id="cd01335">
    <property type="entry name" value="Radical_SAM"/>
    <property type="match status" value="1"/>
</dbReference>
<dbReference type="SFLD" id="SFLDG01063">
    <property type="entry name" value="activating_enzymes__group_1"/>
    <property type="match status" value="1"/>
</dbReference>
<evidence type="ECO:0000256" key="2">
    <source>
        <dbReference type="ARBA" id="ARBA00003852"/>
    </source>
</evidence>
<dbReference type="GO" id="GO:0004748">
    <property type="term" value="F:ribonucleoside-diphosphate reductase activity, thioredoxin disulfide as acceptor"/>
    <property type="evidence" value="ECO:0007669"/>
    <property type="project" value="TreeGrafter"/>
</dbReference>
<evidence type="ECO:0000313" key="14">
    <source>
        <dbReference type="Proteomes" id="UP000325116"/>
    </source>
</evidence>
<dbReference type="InterPro" id="IPR001989">
    <property type="entry name" value="Radical_activat_CS"/>
</dbReference>
<gene>
    <name evidence="13" type="ORF">EPJ80_01370</name>
</gene>
<evidence type="ECO:0000256" key="10">
    <source>
        <dbReference type="ARBA" id="ARBA00023014"/>
    </source>
</evidence>
<evidence type="ECO:0000256" key="8">
    <source>
        <dbReference type="ARBA" id="ARBA00023002"/>
    </source>
</evidence>
<dbReference type="GO" id="GO:0043365">
    <property type="term" value="F:[formate-C-acetyltransferase]-activating enzyme activity"/>
    <property type="evidence" value="ECO:0007669"/>
    <property type="project" value="InterPro"/>
</dbReference>
<accession>A0A5C8CP80</accession>
<evidence type="ECO:0000256" key="1">
    <source>
        <dbReference type="ARBA" id="ARBA00001966"/>
    </source>
</evidence>
<organism evidence="13 14">
    <name type="scientific">Brachyspira aalborgi</name>
    <dbReference type="NCBI Taxonomy" id="29522"/>
    <lineage>
        <taxon>Bacteria</taxon>
        <taxon>Pseudomonadati</taxon>
        <taxon>Spirochaetota</taxon>
        <taxon>Spirochaetia</taxon>
        <taxon>Brachyspirales</taxon>
        <taxon>Brachyspiraceae</taxon>
        <taxon>Brachyspira</taxon>
    </lineage>
</organism>
<evidence type="ECO:0000256" key="12">
    <source>
        <dbReference type="PIRNR" id="PIRNR000368"/>
    </source>
</evidence>
<comment type="function">
    <text evidence="2 12">Activation of anaerobic ribonucleoside-triphosphate reductase under anaerobic conditions by generation of an organic free radical, using S-adenosylmethionine and reduced flavodoxin as cosubstrates to produce 5'-deoxy-adenosine.</text>
</comment>
<evidence type="ECO:0000256" key="9">
    <source>
        <dbReference type="ARBA" id="ARBA00023004"/>
    </source>
</evidence>
<dbReference type="Gene3D" id="3.20.20.70">
    <property type="entry name" value="Aldolase class I"/>
    <property type="match status" value="1"/>
</dbReference>
<keyword evidence="7" id="KW-0479">Metal-binding</keyword>
<name>A0A5C8CP80_9SPIR</name>
<dbReference type="GO" id="GO:0051539">
    <property type="term" value="F:4 iron, 4 sulfur cluster binding"/>
    <property type="evidence" value="ECO:0007669"/>
    <property type="project" value="UniProtKB-KW"/>
</dbReference>
<dbReference type="AlphaFoldDB" id="A0A5C8CP80"/>
<evidence type="ECO:0000256" key="5">
    <source>
        <dbReference type="ARBA" id="ARBA00022485"/>
    </source>
</evidence>
<proteinExistence type="inferred from homology"/>
<dbReference type="SFLD" id="SFLDG01066">
    <property type="entry name" value="organic_radical-activating_enz"/>
    <property type="match status" value="1"/>
</dbReference>
<keyword evidence="5" id="KW-0004">4Fe-4S</keyword>
<evidence type="ECO:0000256" key="11">
    <source>
        <dbReference type="ARBA" id="ARBA00047365"/>
    </source>
</evidence>
<protein>
    <recommendedName>
        <fullName evidence="4 12">Anaerobic ribonucleoside-triphosphate reductase-activating protein</fullName>
        <ecNumber evidence="12">1.97.1.-</ecNumber>
    </recommendedName>
</protein>
<evidence type="ECO:0000256" key="3">
    <source>
        <dbReference type="ARBA" id="ARBA00009777"/>
    </source>
</evidence>
<sequence>MNIFVNSVNIRTSLVDGPGIRGVLFLQGCNFRCEGCHNTKTWDINAGEEYDVLKLVSILGKSIPNKKITISGGEPLLQKEALLYLLKNIKDWDVCLYTGYSLNKVPKDILCYLKYIKVGKFNKDLKTTTIPFIGSINQYFINLRN</sequence>
<dbReference type="PROSITE" id="PS01087">
    <property type="entry name" value="RADICAL_ACTIVATING"/>
    <property type="match status" value="1"/>
</dbReference>
<dbReference type="SFLD" id="SFLDF00299">
    <property type="entry name" value="anaerobic_ribonucleoside-triph"/>
    <property type="match status" value="1"/>
</dbReference>
<comment type="caution">
    <text evidence="13">The sequence shown here is derived from an EMBL/GenBank/DDBJ whole genome shotgun (WGS) entry which is preliminary data.</text>
</comment>
<evidence type="ECO:0000256" key="6">
    <source>
        <dbReference type="ARBA" id="ARBA00022691"/>
    </source>
</evidence>
<keyword evidence="8 12" id="KW-0560">Oxidoreductase</keyword>
<dbReference type="InterPro" id="IPR007197">
    <property type="entry name" value="rSAM"/>
</dbReference>
<dbReference type="PANTHER" id="PTHR30352">
    <property type="entry name" value="PYRUVATE FORMATE-LYASE-ACTIVATING ENZYME"/>
    <property type="match status" value="1"/>
</dbReference>
<keyword evidence="10" id="KW-0411">Iron-sulfur</keyword>
<evidence type="ECO:0000256" key="4">
    <source>
        <dbReference type="ARBA" id="ARBA00014281"/>
    </source>
</evidence>
<keyword evidence="6" id="KW-0949">S-adenosyl-L-methionine</keyword>
<dbReference type="SFLD" id="SFLDS00029">
    <property type="entry name" value="Radical_SAM"/>
    <property type="match status" value="1"/>
</dbReference>
<dbReference type="Proteomes" id="UP000325116">
    <property type="component" value="Unassembled WGS sequence"/>
</dbReference>
<dbReference type="InterPro" id="IPR034457">
    <property type="entry name" value="Organic_radical-activating"/>
</dbReference>
<dbReference type="GO" id="GO:0046872">
    <property type="term" value="F:metal ion binding"/>
    <property type="evidence" value="ECO:0007669"/>
    <property type="project" value="UniProtKB-KW"/>
</dbReference>
<dbReference type="RefSeq" id="WP_147757590.1">
    <property type="nucleotide sequence ID" value="NZ_SAXT01000001.1"/>
</dbReference>